<dbReference type="HOGENOM" id="CLU_081370_0_0_1"/>
<dbReference type="SUPFAM" id="SSF143503">
    <property type="entry name" value="PUG domain-like"/>
    <property type="match status" value="1"/>
</dbReference>
<feature type="compositionally biased region" description="Low complexity" evidence="1">
    <location>
        <begin position="224"/>
        <end position="235"/>
    </location>
</feature>
<protein>
    <submittedName>
        <fullName evidence="2">Uncharacterized protein</fullName>
    </submittedName>
</protein>
<dbReference type="Gene3D" id="1.20.58.2190">
    <property type="match status" value="1"/>
</dbReference>
<feature type="region of interest" description="Disordered" evidence="1">
    <location>
        <begin position="214"/>
        <end position="269"/>
    </location>
</feature>
<dbReference type="STRING" id="1137138.A0A067P0P3"/>
<dbReference type="EMBL" id="KL198007">
    <property type="protein sequence ID" value="KDQ29431.1"/>
    <property type="molecule type" value="Genomic_DNA"/>
</dbReference>
<organism evidence="2 3">
    <name type="scientific">Pleurotus ostreatus (strain PC15)</name>
    <name type="common">Oyster mushroom</name>
    <dbReference type="NCBI Taxonomy" id="1137138"/>
    <lineage>
        <taxon>Eukaryota</taxon>
        <taxon>Fungi</taxon>
        <taxon>Dikarya</taxon>
        <taxon>Basidiomycota</taxon>
        <taxon>Agaricomycotina</taxon>
        <taxon>Agaricomycetes</taxon>
        <taxon>Agaricomycetidae</taxon>
        <taxon>Agaricales</taxon>
        <taxon>Pleurotineae</taxon>
        <taxon>Pleurotaceae</taxon>
        <taxon>Pleurotus</taxon>
    </lineage>
</organism>
<sequence>MSTPSSPRTGSPEISAPRTISPAAQALAAAAERRHQEHPAAGPTAAQLAEEHEKRQAFRRLINPGIFERNSREVYTAAIKILSTLAENLLREPDNPQYQQFKPTNSIIKQRLVDPKGTLEYAIAFQGYSVLKIIKMGFRAEVKNFQPYYVFNPRKLHDLQIGAAILKEALDRQSEKDERASRAKQEEKEATEAAVLKVKLAYMDDRKTKIMTDERDRQLREAHAAAVAAAKAQAASTDGSDGPVSAMRAASSTPSDDDDLQPPPYDSHR</sequence>
<dbReference type="OrthoDB" id="49605at2759"/>
<dbReference type="Proteomes" id="UP000027073">
    <property type="component" value="Unassembled WGS sequence"/>
</dbReference>
<accession>A0A067P0P3</accession>
<name>A0A067P0P3_PLEO1</name>
<gene>
    <name evidence="2" type="ORF">PLEOSDRAFT_1083150</name>
</gene>
<feature type="compositionally biased region" description="Basic and acidic residues" evidence="1">
    <location>
        <begin position="214"/>
        <end position="223"/>
    </location>
</feature>
<dbReference type="InParanoid" id="A0A067P0P3"/>
<dbReference type="VEuPathDB" id="FungiDB:PLEOSDRAFT_1083150"/>
<evidence type="ECO:0000313" key="2">
    <source>
        <dbReference type="EMBL" id="KDQ29431.1"/>
    </source>
</evidence>
<evidence type="ECO:0000313" key="3">
    <source>
        <dbReference type="Proteomes" id="UP000027073"/>
    </source>
</evidence>
<dbReference type="InterPro" id="IPR036339">
    <property type="entry name" value="PUB-like_dom_sf"/>
</dbReference>
<evidence type="ECO:0000256" key="1">
    <source>
        <dbReference type="SAM" id="MobiDB-lite"/>
    </source>
</evidence>
<proteinExistence type="predicted"/>
<feature type="region of interest" description="Disordered" evidence="1">
    <location>
        <begin position="1"/>
        <end position="46"/>
    </location>
</feature>
<reference evidence="3" key="1">
    <citation type="journal article" date="2014" name="Proc. Natl. Acad. Sci. U.S.A.">
        <title>Extensive sampling of basidiomycete genomes demonstrates inadequacy of the white-rot/brown-rot paradigm for wood decay fungi.</title>
        <authorList>
            <person name="Riley R."/>
            <person name="Salamov A.A."/>
            <person name="Brown D.W."/>
            <person name="Nagy L.G."/>
            <person name="Floudas D."/>
            <person name="Held B.W."/>
            <person name="Levasseur A."/>
            <person name="Lombard V."/>
            <person name="Morin E."/>
            <person name="Otillar R."/>
            <person name="Lindquist E.A."/>
            <person name="Sun H."/>
            <person name="LaButti K.M."/>
            <person name="Schmutz J."/>
            <person name="Jabbour D."/>
            <person name="Luo H."/>
            <person name="Baker S.E."/>
            <person name="Pisabarro A.G."/>
            <person name="Walton J.D."/>
            <person name="Blanchette R.A."/>
            <person name="Henrissat B."/>
            <person name="Martin F."/>
            <person name="Cullen D."/>
            <person name="Hibbett D.S."/>
            <person name="Grigoriev I.V."/>
        </authorList>
    </citation>
    <scope>NUCLEOTIDE SEQUENCE [LARGE SCALE GENOMIC DNA]</scope>
    <source>
        <strain evidence="3">PC15</strain>
    </source>
</reference>
<dbReference type="AlphaFoldDB" id="A0A067P0P3"/>